<name>A0A2V5LCX4_9MICC</name>
<proteinExistence type="predicted"/>
<sequence length="99" mass="11131">MLQRTSLFVASFLSGGPRRLLRLRSWLLGAVLVGEQRVKVKKLGVGILPFAFSTVMDLDLFRERNCERTGDFKAKLDSSVFRTGLDTIPDTVNLILPQH</sequence>
<comment type="caution">
    <text evidence="1">The sequence shown here is derived from an EMBL/GenBank/DDBJ whole genome shotgun (WGS) entry which is preliminary data.</text>
</comment>
<dbReference type="AlphaFoldDB" id="A0A2V5LCX4"/>
<reference evidence="1 2" key="1">
    <citation type="submission" date="2018-05" db="EMBL/GenBank/DDBJ databases">
        <title>Genetic diversity of glacier-inhabiting Cryobacterium bacteria in China and description of Cryobacterium mengkeensis sp. nov. and Arthrobacter glacialis sp. nov.</title>
        <authorList>
            <person name="Liu Q."/>
            <person name="Xin Y.-H."/>
        </authorList>
    </citation>
    <scope>NUCLEOTIDE SEQUENCE [LARGE SCALE GENOMIC DNA]</scope>
    <source>
        <strain evidence="1 2">LI2</strain>
    </source>
</reference>
<evidence type="ECO:0000313" key="2">
    <source>
        <dbReference type="Proteomes" id="UP000247832"/>
    </source>
</evidence>
<organism evidence="1 2">
    <name type="scientific">Arthrobacter livingstonensis</name>
    <dbReference type="NCBI Taxonomy" id="670078"/>
    <lineage>
        <taxon>Bacteria</taxon>
        <taxon>Bacillati</taxon>
        <taxon>Actinomycetota</taxon>
        <taxon>Actinomycetes</taxon>
        <taxon>Micrococcales</taxon>
        <taxon>Micrococcaceae</taxon>
        <taxon>Arthrobacter</taxon>
    </lineage>
</organism>
<accession>A0A2V5LCX4</accession>
<dbReference type="Proteomes" id="UP000247832">
    <property type="component" value="Unassembled WGS sequence"/>
</dbReference>
<evidence type="ECO:0000313" key="1">
    <source>
        <dbReference type="EMBL" id="PYI64160.1"/>
    </source>
</evidence>
<gene>
    <name evidence="1" type="ORF">CVV68_22605</name>
</gene>
<dbReference type="EMBL" id="QJVD01000069">
    <property type="protein sequence ID" value="PYI64160.1"/>
    <property type="molecule type" value="Genomic_DNA"/>
</dbReference>
<keyword evidence="2" id="KW-1185">Reference proteome</keyword>
<protein>
    <submittedName>
        <fullName evidence="1">Uncharacterized protein</fullName>
    </submittedName>
</protein>